<gene>
    <name evidence="3" type="ORF">SAMN02744040_01572</name>
</gene>
<dbReference type="Proteomes" id="UP000242520">
    <property type="component" value="Unassembled WGS sequence"/>
</dbReference>
<keyword evidence="4" id="KW-1185">Reference proteome</keyword>
<organism evidence="3 4">
    <name type="scientific">Tepidibacter thalassicus DSM 15285</name>
    <dbReference type="NCBI Taxonomy" id="1123350"/>
    <lineage>
        <taxon>Bacteria</taxon>
        <taxon>Bacillati</taxon>
        <taxon>Bacillota</taxon>
        <taxon>Clostridia</taxon>
        <taxon>Peptostreptococcales</taxon>
        <taxon>Peptostreptococcaceae</taxon>
        <taxon>Tepidibacter</taxon>
    </lineage>
</organism>
<dbReference type="RefSeq" id="WP_143145398.1">
    <property type="nucleotide sequence ID" value="NZ_FQXH01000016.1"/>
</dbReference>
<reference evidence="4" key="1">
    <citation type="submission" date="2016-11" db="EMBL/GenBank/DDBJ databases">
        <authorList>
            <person name="Varghese N."/>
            <person name="Submissions S."/>
        </authorList>
    </citation>
    <scope>NUCLEOTIDE SEQUENCE [LARGE SCALE GENOMIC DNA]</scope>
    <source>
        <strain evidence="4">DSM 15285</strain>
    </source>
</reference>
<feature type="domain" description="Cas12f1-like TNB" evidence="2">
    <location>
        <begin position="77"/>
        <end position="143"/>
    </location>
</feature>
<dbReference type="NCBIfam" id="NF040570">
    <property type="entry name" value="guided_TnpB"/>
    <property type="match status" value="1"/>
</dbReference>
<dbReference type="STRING" id="1123350.SAMN02744040_01572"/>
<dbReference type="Pfam" id="PF07282">
    <property type="entry name" value="Cas12f1-like_TNB"/>
    <property type="match status" value="1"/>
</dbReference>
<feature type="non-terminal residue" evidence="3">
    <location>
        <position position="1"/>
    </location>
</feature>
<evidence type="ECO:0000256" key="1">
    <source>
        <dbReference type="ARBA" id="ARBA00023125"/>
    </source>
</evidence>
<dbReference type="NCBIfam" id="TIGR01766">
    <property type="entry name" value="IS200/IS605 family accessory protein TnpB-like domain"/>
    <property type="match status" value="1"/>
</dbReference>
<accession>A0A1M5RZS2</accession>
<sequence length="152" mass="17732">KTEGGEIRYQKTKNIIKLEKKIKKLHSKFKNIRLNHIHQATSKMVKTKPKRVVMETLNVEGMMKNKHLSKAIQEQGFNIFINQMRYKCEKYGIDFIQVPIFYPSSKTCSNCGEIKKDLKLSDRLYKCSCGFICDRDKNSAYNLANYGLEKSI</sequence>
<dbReference type="AlphaFoldDB" id="A0A1M5RZS2"/>
<protein>
    <submittedName>
        <fullName evidence="3">Transposase, IS605 OrfB family, central region</fullName>
    </submittedName>
</protein>
<dbReference type="GO" id="GO:0003677">
    <property type="term" value="F:DNA binding"/>
    <property type="evidence" value="ECO:0007669"/>
    <property type="project" value="UniProtKB-KW"/>
</dbReference>
<evidence type="ECO:0000313" key="3">
    <source>
        <dbReference type="EMBL" id="SHH31719.1"/>
    </source>
</evidence>
<dbReference type="InterPro" id="IPR010095">
    <property type="entry name" value="Cas12f1-like_TNB"/>
</dbReference>
<dbReference type="EMBL" id="FQXH01000016">
    <property type="protein sequence ID" value="SHH31719.1"/>
    <property type="molecule type" value="Genomic_DNA"/>
</dbReference>
<evidence type="ECO:0000259" key="2">
    <source>
        <dbReference type="Pfam" id="PF07282"/>
    </source>
</evidence>
<keyword evidence="1" id="KW-0238">DNA-binding</keyword>
<evidence type="ECO:0000313" key="4">
    <source>
        <dbReference type="Proteomes" id="UP000242520"/>
    </source>
</evidence>
<proteinExistence type="predicted"/>
<dbReference type="OrthoDB" id="1551477at2"/>
<name>A0A1M5RZS2_9FIRM</name>